<evidence type="ECO:0000259" key="1">
    <source>
        <dbReference type="Pfam" id="PF13470"/>
    </source>
</evidence>
<evidence type="ECO:0000313" key="2">
    <source>
        <dbReference type="EMBL" id="GCA76844.1"/>
    </source>
</evidence>
<evidence type="ECO:0000313" key="3">
    <source>
        <dbReference type="Proteomes" id="UP000324917"/>
    </source>
</evidence>
<name>A0A5A5RJY1_MICAE</name>
<proteinExistence type="predicted"/>
<reference evidence="2 3" key="1">
    <citation type="submission" date="2018-09" db="EMBL/GenBank/DDBJ databases">
        <title>Evolutionary history of phycoerythrin pigmentation in the water bloom-forming cyanobacterium Microcystis aeruginosa.</title>
        <authorList>
            <person name="Tanabe Y."/>
            <person name="Tanabe Y."/>
            <person name="Yamaguchi H."/>
        </authorList>
    </citation>
    <scope>NUCLEOTIDE SEQUENCE [LARGE SCALE GENOMIC DNA]</scope>
    <source>
        <strain evidence="2 3">NIES-2520</strain>
    </source>
</reference>
<dbReference type="InterPro" id="IPR002716">
    <property type="entry name" value="PIN_dom"/>
</dbReference>
<dbReference type="AlphaFoldDB" id="A0A5A5RJY1"/>
<sequence>MRVLIDTNVILDFLQEREPFVENAARLFERTDAGEIQGFITSTTITNISGQDAQNQHSGPDSATPLTLAMICPMS</sequence>
<feature type="domain" description="PIN" evidence="1">
    <location>
        <begin position="2"/>
        <end position="49"/>
    </location>
</feature>
<gene>
    <name evidence="2" type="ORF">MiTe_03695</name>
</gene>
<dbReference type="RefSeq" id="WP_374756726.1">
    <property type="nucleotide sequence ID" value="NZ_BHVP01000094.1"/>
</dbReference>
<organism evidence="2 3">
    <name type="scientific">Microcystis aeruginosa NIES-2520</name>
    <dbReference type="NCBI Taxonomy" id="2303982"/>
    <lineage>
        <taxon>Bacteria</taxon>
        <taxon>Bacillati</taxon>
        <taxon>Cyanobacteriota</taxon>
        <taxon>Cyanophyceae</taxon>
        <taxon>Oscillatoriophycideae</taxon>
        <taxon>Chroococcales</taxon>
        <taxon>Microcystaceae</taxon>
        <taxon>Microcystis</taxon>
    </lineage>
</organism>
<dbReference type="SUPFAM" id="SSF88723">
    <property type="entry name" value="PIN domain-like"/>
    <property type="match status" value="1"/>
</dbReference>
<dbReference type="InterPro" id="IPR029060">
    <property type="entry name" value="PIN-like_dom_sf"/>
</dbReference>
<comment type="caution">
    <text evidence="2">The sequence shown here is derived from an EMBL/GenBank/DDBJ whole genome shotgun (WGS) entry which is preliminary data.</text>
</comment>
<accession>A0A5A5RJY1</accession>
<dbReference type="Proteomes" id="UP000324917">
    <property type="component" value="Unassembled WGS sequence"/>
</dbReference>
<protein>
    <recommendedName>
        <fullName evidence="1">PIN domain-containing protein</fullName>
    </recommendedName>
</protein>
<dbReference type="Pfam" id="PF13470">
    <property type="entry name" value="PIN_3"/>
    <property type="match status" value="1"/>
</dbReference>
<dbReference type="EMBL" id="BHVP01000094">
    <property type="protein sequence ID" value="GCA76844.1"/>
    <property type="molecule type" value="Genomic_DNA"/>
</dbReference>